<keyword evidence="1" id="KW-0472">Membrane</keyword>
<keyword evidence="1" id="KW-0812">Transmembrane</keyword>
<feature type="domain" description="PXA" evidence="2">
    <location>
        <begin position="79"/>
        <end position="235"/>
    </location>
</feature>
<evidence type="ECO:0000313" key="3">
    <source>
        <dbReference type="Proteomes" id="UP000694941"/>
    </source>
</evidence>
<evidence type="ECO:0000259" key="2">
    <source>
        <dbReference type="PROSITE" id="PS51207"/>
    </source>
</evidence>
<dbReference type="PROSITE" id="PS51207">
    <property type="entry name" value="PXA"/>
    <property type="match status" value="1"/>
</dbReference>
<evidence type="ECO:0000256" key="1">
    <source>
        <dbReference type="SAM" id="Phobius"/>
    </source>
</evidence>
<keyword evidence="1" id="KW-1133">Transmembrane helix</keyword>
<feature type="transmembrane region" description="Helical" evidence="1">
    <location>
        <begin position="12"/>
        <end position="35"/>
    </location>
</feature>
<sequence length="235" mass="27590">MVLCLVVSTFGVWWWFYLLLCIGLCVAGCLTLLYIPQKVPQIVTNGFESWSSSTQLLQALSHLERPLKKQKHDKRLTGANIIDEPLQEVIEYTFRDYVHSWYGYISTDEDFLGHLRELVHKVIINCSARSKDVEWVPYLTTRLVDDFASHLRLFRKSQAKLKVKKEEDPGSSLDLLSIFFDKEFAMEQHLCRDLVCTSRTHEIEYLQDLSEILLYLLLPPEDFHNRMLRFFVRVS</sequence>
<dbReference type="PANTHER" id="PTHR22775">
    <property type="entry name" value="SORTING NEXIN"/>
    <property type="match status" value="1"/>
</dbReference>
<dbReference type="GeneID" id="111083638"/>
<protein>
    <submittedName>
        <fullName evidence="4">Sorting nexin-13-like</fullName>
    </submittedName>
</protein>
<dbReference type="Pfam" id="PF02194">
    <property type="entry name" value="PXA"/>
    <property type="match status" value="1"/>
</dbReference>
<accession>A0ABM1RX87</accession>
<dbReference type="InterPro" id="IPR003114">
    <property type="entry name" value="Phox_assoc"/>
</dbReference>
<keyword evidence="3" id="KW-1185">Reference proteome</keyword>
<name>A0ABM1RX87_LIMPO</name>
<dbReference type="PANTHER" id="PTHR22775:SF3">
    <property type="entry name" value="SORTING NEXIN-13"/>
    <property type="match status" value="1"/>
</dbReference>
<dbReference type="RefSeq" id="XP_022235992.1">
    <property type="nucleotide sequence ID" value="XM_022380284.1"/>
</dbReference>
<dbReference type="SMART" id="SM00313">
    <property type="entry name" value="PXA"/>
    <property type="match status" value="1"/>
</dbReference>
<proteinExistence type="predicted"/>
<evidence type="ECO:0000313" key="4">
    <source>
        <dbReference type="RefSeq" id="XP_022235992.1"/>
    </source>
</evidence>
<dbReference type="Proteomes" id="UP000694941">
    <property type="component" value="Unplaced"/>
</dbReference>
<organism evidence="3 4">
    <name type="scientific">Limulus polyphemus</name>
    <name type="common">Atlantic horseshoe crab</name>
    <dbReference type="NCBI Taxonomy" id="6850"/>
    <lineage>
        <taxon>Eukaryota</taxon>
        <taxon>Metazoa</taxon>
        <taxon>Ecdysozoa</taxon>
        <taxon>Arthropoda</taxon>
        <taxon>Chelicerata</taxon>
        <taxon>Merostomata</taxon>
        <taxon>Xiphosura</taxon>
        <taxon>Limulidae</taxon>
        <taxon>Limulus</taxon>
    </lineage>
</organism>
<gene>
    <name evidence="4" type="primary">LOC111083638</name>
</gene>
<reference evidence="4" key="1">
    <citation type="submission" date="2025-08" db="UniProtKB">
        <authorList>
            <consortium name="RefSeq"/>
        </authorList>
    </citation>
    <scope>IDENTIFICATION</scope>
    <source>
        <tissue evidence="4">Muscle</tissue>
    </source>
</reference>